<evidence type="ECO:0000313" key="1">
    <source>
        <dbReference type="EMBL" id="EFX64411.1"/>
    </source>
</evidence>
<accession>E9HV22</accession>
<dbReference type="EMBL" id="GL732834">
    <property type="protein sequence ID" value="EFX64411.1"/>
    <property type="molecule type" value="Genomic_DNA"/>
</dbReference>
<dbReference type="HOGENOM" id="CLU_505547_0_0_1"/>
<dbReference type="AlphaFoldDB" id="E9HV22"/>
<reference evidence="1 2" key="1">
    <citation type="journal article" date="2011" name="Science">
        <title>The ecoresponsive genome of Daphnia pulex.</title>
        <authorList>
            <person name="Colbourne J.K."/>
            <person name="Pfrender M.E."/>
            <person name="Gilbert D."/>
            <person name="Thomas W.K."/>
            <person name="Tucker A."/>
            <person name="Oakley T.H."/>
            <person name="Tokishita S."/>
            <person name="Aerts A."/>
            <person name="Arnold G.J."/>
            <person name="Basu M.K."/>
            <person name="Bauer D.J."/>
            <person name="Caceres C.E."/>
            <person name="Carmel L."/>
            <person name="Casola C."/>
            <person name="Choi J.H."/>
            <person name="Detter J.C."/>
            <person name="Dong Q."/>
            <person name="Dusheyko S."/>
            <person name="Eads B.D."/>
            <person name="Frohlich T."/>
            <person name="Geiler-Samerotte K.A."/>
            <person name="Gerlach D."/>
            <person name="Hatcher P."/>
            <person name="Jogdeo S."/>
            <person name="Krijgsveld J."/>
            <person name="Kriventseva E.V."/>
            <person name="Kultz D."/>
            <person name="Laforsch C."/>
            <person name="Lindquist E."/>
            <person name="Lopez J."/>
            <person name="Manak J.R."/>
            <person name="Muller J."/>
            <person name="Pangilinan J."/>
            <person name="Patwardhan R.P."/>
            <person name="Pitluck S."/>
            <person name="Pritham E.J."/>
            <person name="Rechtsteiner A."/>
            <person name="Rho M."/>
            <person name="Rogozin I.B."/>
            <person name="Sakarya O."/>
            <person name="Salamov A."/>
            <person name="Schaack S."/>
            <person name="Shapiro H."/>
            <person name="Shiga Y."/>
            <person name="Skalitzky C."/>
            <person name="Smith Z."/>
            <person name="Souvorov A."/>
            <person name="Sung W."/>
            <person name="Tang Z."/>
            <person name="Tsuchiya D."/>
            <person name="Tu H."/>
            <person name="Vos H."/>
            <person name="Wang M."/>
            <person name="Wolf Y.I."/>
            <person name="Yamagata H."/>
            <person name="Yamada T."/>
            <person name="Ye Y."/>
            <person name="Shaw J.R."/>
            <person name="Andrews J."/>
            <person name="Crease T.J."/>
            <person name="Tang H."/>
            <person name="Lucas S.M."/>
            <person name="Robertson H.M."/>
            <person name="Bork P."/>
            <person name="Koonin E.V."/>
            <person name="Zdobnov E.M."/>
            <person name="Grigoriev I.V."/>
            <person name="Lynch M."/>
            <person name="Boore J.L."/>
        </authorList>
    </citation>
    <scope>NUCLEOTIDE SEQUENCE [LARGE SCALE GENOMIC DNA]</scope>
</reference>
<dbReference type="Proteomes" id="UP000000305">
    <property type="component" value="Unassembled WGS sequence"/>
</dbReference>
<organism evidence="1 2">
    <name type="scientific">Daphnia pulex</name>
    <name type="common">Water flea</name>
    <dbReference type="NCBI Taxonomy" id="6669"/>
    <lineage>
        <taxon>Eukaryota</taxon>
        <taxon>Metazoa</taxon>
        <taxon>Ecdysozoa</taxon>
        <taxon>Arthropoda</taxon>
        <taxon>Crustacea</taxon>
        <taxon>Branchiopoda</taxon>
        <taxon>Diplostraca</taxon>
        <taxon>Cladocera</taxon>
        <taxon>Anomopoda</taxon>
        <taxon>Daphniidae</taxon>
        <taxon>Daphnia</taxon>
    </lineage>
</organism>
<protein>
    <submittedName>
        <fullName evidence="1">Uncharacterized protein</fullName>
    </submittedName>
</protein>
<name>E9HV22_DAPPU</name>
<evidence type="ECO:0000313" key="2">
    <source>
        <dbReference type="Proteomes" id="UP000000305"/>
    </source>
</evidence>
<gene>
    <name evidence="1" type="ORF">DAPPUDRAFT_266466</name>
</gene>
<dbReference type="KEGG" id="dpx:DAPPUDRAFT_266466"/>
<dbReference type="InParanoid" id="E9HV22"/>
<proteinExistence type="predicted"/>
<keyword evidence="2" id="KW-1185">Reference proteome</keyword>
<sequence>MDMKDHDGLTPLMAAVMKSNLKIIHYFFLWVRAQRSAYKPHLHYTCRGFASLLNKAVGKLASTAGPANMQANTSPHQGPDAESMGVEFRFLHLDMQALISATWLVGRPTVFFPAKATELRGKRDSLRLQTVIKPIFPSTTCTKEATRTTQYRQMKLKQLAVARRLVSRERPFNKCKMATKATVTLTVKNSRVTTYFSTNVAITLIRQSAAEALKCALNPVSGPDTSFIDPTTARVFPIVWETSLTIQIKNQATPTVAYVVQDEEIGAAIIMGMDSIIALLGTIIIDGDEQTNPLYPVPGDEKELYPKPVLATGLTVSLASPTYASKCDTLIVPYEGPDRYFDCYQPLPSSLLTFVLRRLCNAPAAAPPPSRWPPPRTPRYGVTPTSSHDVMTGITPDVTPDTTRTQQLPSQHSSLPSWPSLTLGPAGVTTQLNLPSTLSVDELVKCVEEINCRFITSNDVRMECGKSKDSPKNGMDATGTIELYLRPTHRPAVSLTTADLQLQAGVNGAAFAASITGGFTTAIAGLQATESVCKQLTKE</sequence>